<evidence type="ECO:0008006" key="6">
    <source>
        <dbReference type="Google" id="ProtNLM"/>
    </source>
</evidence>
<evidence type="ECO:0000256" key="2">
    <source>
        <dbReference type="ARBA" id="ARBA00022448"/>
    </source>
</evidence>
<dbReference type="Proteomes" id="UP000316806">
    <property type="component" value="Chromosome"/>
</dbReference>
<proteinExistence type="inferred from homology"/>
<reference evidence="4 5" key="1">
    <citation type="journal article" date="2019" name="J. Ind. Microbiol. Biotechnol.">
        <title>The complete genomic sequence of Streptomyces spectabilis NRRL-2792 and identification of secondary metabolite biosynthetic gene clusters.</title>
        <authorList>
            <person name="Sinha A."/>
            <person name="Phillips-Salemka S."/>
            <person name="Niraula T.A."/>
            <person name="Short K.A."/>
            <person name="Niraula N.P."/>
        </authorList>
    </citation>
    <scope>NUCLEOTIDE SEQUENCE [LARGE SCALE GENOMIC DNA]</scope>
    <source>
        <strain evidence="4 5">NRRL 2792</strain>
    </source>
</reference>
<evidence type="ECO:0000313" key="5">
    <source>
        <dbReference type="Proteomes" id="UP000316806"/>
    </source>
</evidence>
<feature type="region of interest" description="Disordered" evidence="3">
    <location>
        <begin position="1"/>
        <end position="25"/>
    </location>
</feature>
<organism evidence="4 5">
    <name type="scientific">Streptomyces spectabilis</name>
    <dbReference type="NCBI Taxonomy" id="68270"/>
    <lineage>
        <taxon>Bacteria</taxon>
        <taxon>Bacillati</taxon>
        <taxon>Actinomycetota</taxon>
        <taxon>Actinomycetes</taxon>
        <taxon>Kitasatosporales</taxon>
        <taxon>Streptomycetaceae</taxon>
        <taxon>Streptomyces</taxon>
    </lineage>
</organism>
<protein>
    <recommendedName>
        <fullName evidence="6">ATP-binding cassette domain-containing protein</fullName>
    </recommendedName>
</protein>
<dbReference type="AlphaFoldDB" id="A0A516RGT4"/>
<sequence length="251" mass="26543">MRPGPDSRRFAVHDHRPGAAPGGARLEPMALEVRRTGGGAAAPPHEGASGHDGRLLRVERHACLAVVSEDDSADRFLDRLLDDDGGPGRAVTVHGVDPRTEPDAVRRLVGVVPSGMPLPEGAVHDALVGTALRQGLPPETAVERATDLTAALGLRSVERTPVAALTPGQRSRTAVGCALLHVPKLLLLCRPLDDVDEVSEQILHRVLRRYAASTGTVVFSTGSAAVARRMTDRLFMVCDGQVRCGSLPTAR</sequence>
<dbReference type="EMBL" id="CP040916">
    <property type="protein sequence ID" value="QDQ14868.1"/>
    <property type="molecule type" value="Genomic_DNA"/>
</dbReference>
<evidence type="ECO:0000256" key="1">
    <source>
        <dbReference type="ARBA" id="ARBA00005417"/>
    </source>
</evidence>
<dbReference type="InterPro" id="IPR027417">
    <property type="entry name" value="P-loop_NTPase"/>
</dbReference>
<evidence type="ECO:0000256" key="3">
    <source>
        <dbReference type="SAM" id="MobiDB-lite"/>
    </source>
</evidence>
<evidence type="ECO:0000313" key="4">
    <source>
        <dbReference type="EMBL" id="QDQ14868.1"/>
    </source>
</evidence>
<dbReference type="PANTHER" id="PTHR43335">
    <property type="entry name" value="ABC TRANSPORTER, ATP-BINDING PROTEIN"/>
    <property type="match status" value="1"/>
</dbReference>
<keyword evidence="2" id="KW-0813">Transport</keyword>
<dbReference type="SUPFAM" id="SSF52540">
    <property type="entry name" value="P-loop containing nucleoside triphosphate hydrolases"/>
    <property type="match status" value="1"/>
</dbReference>
<feature type="compositionally biased region" description="Basic and acidic residues" evidence="3">
    <location>
        <begin position="1"/>
        <end position="17"/>
    </location>
</feature>
<dbReference type="Gene3D" id="3.40.50.300">
    <property type="entry name" value="P-loop containing nucleotide triphosphate hydrolases"/>
    <property type="match status" value="1"/>
</dbReference>
<dbReference type="RefSeq" id="WP_144322072.1">
    <property type="nucleotide sequence ID" value="NZ_CP040916.1"/>
</dbReference>
<comment type="similarity">
    <text evidence="1">Belongs to the ABC transporter superfamily.</text>
</comment>
<gene>
    <name evidence="4" type="ORF">FH965_33510</name>
</gene>
<accession>A0A516RGT4</accession>
<name>A0A516RGT4_STRST</name>